<keyword evidence="1" id="KW-0175">Coiled coil</keyword>
<evidence type="ECO:0000313" key="4">
    <source>
        <dbReference type="EMBL" id="KAK7230985.1"/>
    </source>
</evidence>
<feature type="region of interest" description="Disordered" evidence="2">
    <location>
        <begin position="362"/>
        <end position="401"/>
    </location>
</feature>
<feature type="chain" id="PRO_5045318677" evidence="3">
    <location>
        <begin position="18"/>
        <end position="860"/>
    </location>
</feature>
<organism evidence="4 5">
    <name type="scientific">Aureococcus anophagefferens</name>
    <name type="common">Harmful bloom alga</name>
    <dbReference type="NCBI Taxonomy" id="44056"/>
    <lineage>
        <taxon>Eukaryota</taxon>
        <taxon>Sar</taxon>
        <taxon>Stramenopiles</taxon>
        <taxon>Ochrophyta</taxon>
        <taxon>Pelagophyceae</taxon>
        <taxon>Pelagomonadales</taxon>
        <taxon>Pelagomonadaceae</taxon>
        <taxon>Aureococcus</taxon>
    </lineage>
</organism>
<evidence type="ECO:0000256" key="2">
    <source>
        <dbReference type="SAM" id="MobiDB-lite"/>
    </source>
</evidence>
<feature type="region of interest" description="Disordered" evidence="2">
    <location>
        <begin position="736"/>
        <end position="756"/>
    </location>
</feature>
<sequence>MRPALLCALAMLCGCTGDSSVVEILQRREAAAAGAFGEPLAAIPIGTEDGGVAGDVKIYEGEEPVDAIAAFCVEAQLEPWFRKAITERVCAGGDFEALPPCARKRAVFFASEISVPDDPEGRTYPGKLVVMEDEAPAASVELFLAAAEKEITKNRTKWDKQHEAWEKNRTKNAAFAAEHAGVARKKDDRDRALREIDELDWLLDNHTLSEPMRPPAGWFRAALLEHVCGLPGLSCEGRRKPLPELPITVDGSGKPRGVVRPYEGDEGVDLAYLFGKQHDLTTDVFRESLMTYLCTVEGVSCTRTRAKVFSRSPADVFGDPDMRFWINFEIWEDEEPVDAAFDYARRFQLTLEQRYALLQAARRAGKGPRATTATSTARARRPRGHRAASTAPSPRAGERGDPIAFKFAVTEGAEKKGSIELLSYQRPADAVYDYCRKEKYLQPKYTRLHVRANLHASFCAALELDRGFLTDEERASCEDRRRKPRVAVGPRRSVDGDGGPTLAREERFKQEFTVGGLTYKMPFYDDEFPPCDGVPGPDGLEDGLWGDEVCTPRETRAALVFCERIVPFPPGCVEYLAPAIAASLLRAERRRFIMTSRAASRRGFLLWPETVARRSPFGYDYYLSMGELRDADNDTIVAAYLRGVEPLPAELEELTANLTALNASLAALEETHELARRSLARARGAREVAMEAMGHAAGLLAELRATLAGALVKNDRNVTPAQAIAEAADQFPPSAARRPFVRTPSRVDPAAPTPRLPPTLAGGLAAAREAATDVGRADALLHAARDNLNGANGQHGDTQPRADHLETMSRVFKEGHETLTDKKRRETNDKPCQKIFGACCAKETDNGGKDIKCGGDFEDA</sequence>
<keyword evidence="3" id="KW-0732">Signal</keyword>
<feature type="signal peptide" evidence="3">
    <location>
        <begin position="1"/>
        <end position="17"/>
    </location>
</feature>
<dbReference type="PROSITE" id="PS51257">
    <property type="entry name" value="PROKAR_LIPOPROTEIN"/>
    <property type="match status" value="1"/>
</dbReference>
<gene>
    <name evidence="4" type="ORF">SO694_00077170</name>
</gene>
<dbReference type="Proteomes" id="UP001363151">
    <property type="component" value="Unassembled WGS sequence"/>
</dbReference>
<evidence type="ECO:0000256" key="3">
    <source>
        <dbReference type="SAM" id="SignalP"/>
    </source>
</evidence>
<name>A0ABR1FHP5_AURAN</name>
<proteinExistence type="predicted"/>
<feature type="coiled-coil region" evidence="1">
    <location>
        <begin position="651"/>
        <end position="685"/>
    </location>
</feature>
<accession>A0ABR1FHP5</accession>
<comment type="caution">
    <text evidence="4">The sequence shown here is derived from an EMBL/GenBank/DDBJ whole genome shotgun (WGS) entry which is preliminary data.</text>
</comment>
<reference evidence="4 5" key="1">
    <citation type="submission" date="2024-03" db="EMBL/GenBank/DDBJ databases">
        <title>Aureococcus anophagefferens CCMP1851 and Kratosvirus quantuckense: Draft genome of a second virus-susceptible host strain in the model system.</title>
        <authorList>
            <person name="Chase E."/>
            <person name="Truchon A.R."/>
            <person name="Schepens W."/>
            <person name="Wilhelm S.W."/>
        </authorList>
    </citation>
    <scope>NUCLEOTIDE SEQUENCE [LARGE SCALE GENOMIC DNA]</scope>
    <source>
        <strain evidence="4 5">CCMP1851</strain>
    </source>
</reference>
<evidence type="ECO:0000256" key="1">
    <source>
        <dbReference type="SAM" id="Coils"/>
    </source>
</evidence>
<evidence type="ECO:0000313" key="5">
    <source>
        <dbReference type="Proteomes" id="UP001363151"/>
    </source>
</evidence>
<protein>
    <submittedName>
        <fullName evidence="4">Uncharacterized protein</fullName>
    </submittedName>
</protein>
<dbReference type="EMBL" id="JBBJCI010000421">
    <property type="protein sequence ID" value="KAK7230985.1"/>
    <property type="molecule type" value="Genomic_DNA"/>
</dbReference>
<keyword evidence="5" id="KW-1185">Reference proteome</keyword>